<organism evidence="5 6">
    <name type="scientific">Hyphococcus flavus</name>
    <dbReference type="NCBI Taxonomy" id="1866326"/>
    <lineage>
        <taxon>Bacteria</taxon>
        <taxon>Pseudomonadati</taxon>
        <taxon>Pseudomonadota</taxon>
        <taxon>Alphaproteobacteria</taxon>
        <taxon>Parvularculales</taxon>
        <taxon>Parvularculaceae</taxon>
        <taxon>Hyphococcus</taxon>
    </lineage>
</organism>
<dbReference type="PANTHER" id="PTHR46796">
    <property type="entry name" value="HTH-TYPE TRANSCRIPTIONAL ACTIVATOR RHAS-RELATED"/>
    <property type="match status" value="1"/>
</dbReference>
<evidence type="ECO:0000259" key="4">
    <source>
        <dbReference type="PROSITE" id="PS01124"/>
    </source>
</evidence>
<dbReference type="GO" id="GO:0003700">
    <property type="term" value="F:DNA-binding transcription factor activity"/>
    <property type="evidence" value="ECO:0007669"/>
    <property type="project" value="InterPro"/>
</dbReference>
<name>A0AAE9ZHC1_9PROT</name>
<dbReference type="EMBL" id="CP118166">
    <property type="protein sequence ID" value="WDI30846.1"/>
    <property type="molecule type" value="Genomic_DNA"/>
</dbReference>
<evidence type="ECO:0000313" key="5">
    <source>
        <dbReference type="EMBL" id="WDI30846.1"/>
    </source>
</evidence>
<gene>
    <name evidence="5" type="ORF">PUV54_12865</name>
</gene>
<dbReference type="Proteomes" id="UP001214043">
    <property type="component" value="Chromosome"/>
</dbReference>
<evidence type="ECO:0000256" key="3">
    <source>
        <dbReference type="ARBA" id="ARBA00023163"/>
    </source>
</evidence>
<dbReference type="Gene3D" id="1.10.10.60">
    <property type="entry name" value="Homeodomain-like"/>
    <property type="match status" value="1"/>
</dbReference>
<evidence type="ECO:0000313" key="6">
    <source>
        <dbReference type="Proteomes" id="UP001214043"/>
    </source>
</evidence>
<proteinExistence type="predicted"/>
<evidence type="ECO:0000256" key="2">
    <source>
        <dbReference type="ARBA" id="ARBA00023125"/>
    </source>
</evidence>
<dbReference type="KEGG" id="hfl:PUV54_12865"/>
<sequence>MEFSYFEPAPELRQFVSSYYFVSLPFEIADIMRAEIANARFILEGTVWSDLSGEYEAFPAGASVLCGPTYRWSRIKFAEHTRVFGAAITPLGWRRMFAMSAEEAADLHLPFAEAVPAENRSLIDGVFTAADNQQVVAAADKLFLSLVTDERSVHEDFIKQATDWIVDPEPNEIEHLLDNVDFSHRQVERLCKAYFGSGPKKLHRKFRALHAANRLTWQNLDDWRDVARTAYYDQAHFIREFKQFNGRTPKEFMDGPHILVRMTLEERLKINHASPFSLVG</sequence>
<keyword evidence="6" id="KW-1185">Reference proteome</keyword>
<dbReference type="SMART" id="SM00342">
    <property type="entry name" value="HTH_ARAC"/>
    <property type="match status" value="1"/>
</dbReference>
<dbReference type="PANTHER" id="PTHR46796:SF13">
    <property type="entry name" value="HTH-TYPE TRANSCRIPTIONAL ACTIVATOR RHAS"/>
    <property type="match status" value="1"/>
</dbReference>
<keyword evidence="1" id="KW-0805">Transcription regulation</keyword>
<dbReference type="GO" id="GO:0043565">
    <property type="term" value="F:sequence-specific DNA binding"/>
    <property type="evidence" value="ECO:0007669"/>
    <property type="project" value="InterPro"/>
</dbReference>
<dbReference type="InterPro" id="IPR050204">
    <property type="entry name" value="AraC_XylS_family_regulators"/>
</dbReference>
<dbReference type="PROSITE" id="PS01124">
    <property type="entry name" value="HTH_ARAC_FAMILY_2"/>
    <property type="match status" value="1"/>
</dbReference>
<keyword evidence="2" id="KW-0238">DNA-binding</keyword>
<feature type="domain" description="HTH araC/xylS-type" evidence="4">
    <location>
        <begin position="173"/>
        <end position="255"/>
    </location>
</feature>
<reference evidence="5" key="1">
    <citation type="submission" date="2023-02" db="EMBL/GenBank/DDBJ databases">
        <title>Genome sequence of Hyphococcus flavus.</title>
        <authorList>
            <person name="Rong J.-C."/>
            <person name="Zhao Q."/>
            <person name="Yi M."/>
            <person name="Wu J.-Y."/>
        </authorList>
    </citation>
    <scope>NUCLEOTIDE SEQUENCE</scope>
    <source>
        <strain evidence="5">MCCC 1K03223</strain>
    </source>
</reference>
<dbReference type="AlphaFoldDB" id="A0AAE9ZHC1"/>
<dbReference type="Pfam" id="PF12833">
    <property type="entry name" value="HTH_18"/>
    <property type="match status" value="1"/>
</dbReference>
<dbReference type="InterPro" id="IPR018060">
    <property type="entry name" value="HTH_AraC"/>
</dbReference>
<evidence type="ECO:0000256" key="1">
    <source>
        <dbReference type="ARBA" id="ARBA00023015"/>
    </source>
</evidence>
<keyword evidence="3" id="KW-0804">Transcription</keyword>
<protein>
    <submittedName>
        <fullName evidence="5">AraC family transcriptional regulator</fullName>
    </submittedName>
</protein>
<accession>A0AAE9ZHC1</accession>
<dbReference type="RefSeq" id="WP_274492668.1">
    <property type="nucleotide sequence ID" value="NZ_CP118166.1"/>
</dbReference>